<reference evidence="3" key="1">
    <citation type="journal article" date="2019" name="Int. J. Syst. Evol. Microbiol.">
        <title>The Global Catalogue of Microorganisms (GCM) 10K type strain sequencing project: providing services to taxonomists for standard genome sequencing and annotation.</title>
        <authorList>
            <consortium name="The Broad Institute Genomics Platform"/>
            <consortium name="The Broad Institute Genome Sequencing Center for Infectious Disease"/>
            <person name="Wu L."/>
            <person name="Ma J."/>
        </authorList>
    </citation>
    <scope>NUCLEOTIDE SEQUENCE [LARGE SCALE GENOMIC DNA]</scope>
    <source>
        <strain evidence="3">JCM 17626</strain>
    </source>
</reference>
<dbReference type="EMBL" id="BAABBY010000002">
    <property type="protein sequence ID" value="GAA4199059.1"/>
    <property type="molecule type" value="Genomic_DNA"/>
</dbReference>
<feature type="transmembrane region" description="Helical" evidence="1">
    <location>
        <begin position="72"/>
        <end position="92"/>
    </location>
</feature>
<feature type="transmembrane region" description="Helical" evidence="1">
    <location>
        <begin position="6"/>
        <end position="24"/>
    </location>
</feature>
<keyword evidence="1" id="KW-0812">Transmembrane</keyword>
<comment type="caution">
    <text evidence="2">The sequence shown here is derived from an EMBL/GenBank/DDBJ whole genome shotgun (WGS) entry which is preliminary data.</text>
</comment>
<proteinExistence type="predicted"/>
<keyword evidence="3" id="KW-1185">Reference proteome</keyword>
<feature type="transmembrane region" description="Helical" evidence="1">
    <location>
        <begin position="31"/>
        <end position="52"/>
    </location>
</feature>
<keyword evidence="1" id="KW-0472">Membrane</keyword>
<sequence length="106" mass="12199">MVFYLLLGTAIMLVLKFKTINIYAIDEWLIYQLLVAVMFLFFAVTIGGKYIMDNYVETLTNGAFKYHDDLNGFSSLFGMGLIILANATYQFIVYTRKLKLENDLTI</sequence>
<protein>
    <recommendedName>
        <fullName evidence="4">DUF2975 domain-containing protein</fullName>
    </recommendedName>
</protein>
<dbReference type="Proteomes" id="UP001501772">
    <property type="component" value="Unassembled WGS sequence"/>
</dbReference>
<dbReference type="RefSeq" id="WP_344849790.1">
    <property type="nucleotide sequence ID" value="NZ_BAABBY010000002.1"/>
</dbReference>
<name>A0ABP8B629_9SPHI</name>
<organism evidence="2 3">
    <name type="scientific">Pedobacter jeongneungensis</name>
    <dbReference type="NCBI Taxonomy" id="947309"/>
    <lineage>
        <taxon>Bacteria</taxon>
        <taxon>Pseudomonadati</taxon>
        <taxon>Bacteroidota</taxon>
        <taxon>Sphingobacteriia</taxon>
        <taxon>Sphingobacteriales</taxon>
        <taxon>Sphingobacteriaceae</taxon>
        <taxon>Pedobacter</taxon>
    </lineage>
</organism>
<evidence type="ECO:0000313" key="2">
    <source>
        <dbReference type="EMBL" id="GAA4199059.1"/>
    </source>
</evidence>
<keyword evidence="1" id="KW-1133">Transmembrane helix</keyword>
<evidence type="ECO:0000256" key="1">
    <source>
        <dbReference type="SAM" id="Phobius"/>
    </source>
</evidence>
<accession>A0ABP8B629</accession>
<gene>
    <name evidence="2" type="ORF">GCM10022289_08770</name>
</gene>
<evidence type="ECO:0008006" key="4">
    <source>
        <dbReference type="Google" id="ProtNLM"/>
    </source>
</evidence>
<evidence type="ECO:0000313" key="3">
    <source>
        <dbReference type="Proteomes" id="UP001501772"/>
    </source>
</evidence>